<dbReference type="PROSITE" id="PS00687">
    <property type="entry name" value="ALDEHYDE_DEHYDR_GLU"/>
    <property type="match status" value="1"/>
</dbReference>
<evidence type="ECO:0000256" key="2">
    <source>
        <dbReference type="ARBA" id="ARBA00023002"/>
    </source>
</evidence>
<dbReference type="InterPro" id="IPR029510">
    <property type="entry name" value="Ald_DH_CS_GLU"/>
</dbReference>
<dbReference type="CDD" id="cd07103">
    <property type="entry name" value="ALDH_F5_SSADH_GabD"/>
    <property type="match status" value="1"/>
</dbReference>
<dbReference type="PANTHER" id="PTHR43353">
    <property type="entry name" value="SUCCINATE-SEMIALDEHYDE DEHYDROGENASE, MITOCHONDRIAL"/>
    <property type="match status" value="1"/>
</dbReference>
<dbReference type="PANTHER" id="PTHR43353:SF5">
    <property type="entry name" value="SUCCINATE-SEMIALDEHYDE DEHYDROGENASE, MITOCHONDRIAL"/>
    <property type="match status" value="1"/>
</dbReference>
<evidence type="ECO:0000313" key="4">
    <source>
        <dbReference type="EMBL" id="CAB4963123.1"/>
    </source>
</evidence>
<protein>
    <submittedName>
        <fullName evidence="4">Unannotated protein</fullName>
    </submittedName>
</protein>
<dbReference type="FunFam" id="3.40.605.10:FF:000026">
    <property type="entry name" value="Aldehyde dehydrogenase, putative"/>
    <property type="match status" value="1"/>
</dbReference>
<dbReference type="AlphaFoldDB" id="A0A6J7L851"/>
<dbReference type="FunFam" id="3.40.309.10:FF:000004">
    <property type="entry name" value="Succinate-semialdehyde dehydrogenase I"/>
    <property type="match status" value="1"/>
</dbReference>
<dbReference type="Pfam" id="PF00171">
    <property type="entry name" value="Aldedh"/>
    <property type="match status" value="1"/>
</dbReference>
<dbReference type="SUPFAM" id="SSF53720">
    <property type="entry name" value="ALDH-like"/>
    <property type="match status" value="1"/>
</dbReference>
<dbReference type="GO" id="GO:0004777">
    <property type="term" value="F:succinate-semialdehyde dehydrogenase (NAD+) activity"/>
    <property type="evidence" value="ECO:0007669"/>
    <property type="project" value="TreeGrafter"/>
</dbReference>
<organism evidence="4">
    <name type="scientific">freshwater metagenome</name>
    <dbReference type="NCBI Taxonomy" id="449393"/>
    <lineage>
        <taxon>unclassified sequences</taxon>
        <taxon>metagenomes</taxon>
        <taxon>ecological metagenomes</taxon>
    </lineage>
</organism>
<dbReference type="InterPro" id="IPR015590">
    <property type="entry name" value="Aldehyde_DH_dom"/>
</dbReference>
<reference evidence="4" key="1">
    <citation type="submission" date="2020-05" db="EMBL/GenBank/DDBJ databases">
        <authorList>
            <person name="Chiriac C."/>
            <person name="Salcher M."/>
            <person name="Ghai R."/>
            <person name="Kavagutti S V."/>
        </authorList>
    </citation>
    <scope>NUCLEOTIDE SEQUENCE</scope>
</reference>
<proteinExistence type="inferred from homology"/>
<dbReference type="InterPro" id="IPR016162">
    <property type="entry name" value="Ald_DH_N"/>
</dbReference>
<evidence type="ECO:0000256" key="1">
    <source>
        <dbReference type="ARBA" id="ARBA00009986"/>
    </source>
</evidence>
<dbReference type="Gene3D" id="3.40.309.10">
    <property type="entry name" value="Aldehyde Dehydrogenase, Chain A, domain 2"/>
    <property type="match status" value="1"/>
</dbReference>
<dbReference type="FunFam" id="3.40.605.10:FF:000005">
    <property type="entry name" value="Succinate-semialdehyde dehydrogenase I"/>
    <property type="match status" value="1"/>
</dbReference>
<dbReference type="EMBL" id="CAFBNQ010000119">
    <property type="protein sequence ID" value="CAB4963123.1"/>
    <property type="molecule type" value="Genomic_DNA"/>
</dbReference>
<evidence type="ECO:0000259" key="3">
    <source>
        <dbReference type="Pfam" id="PF00171"/>
    </source>
</evidence>
<dbReference type="InterPro" id="IPR050740">
    <property type="entry name" value="Aldehyde_DH_Superfamily"/>
</dbReference>
<dbReference type="InterPro" id="IPR016163">
    <property type="entry name" value="Ald_DH_C"/>
</dbReference>
<comment type="similarity">
    <text evidence="1">Belongs to the aldehyde dehydrogenase family.</text>
</comment>
<gene>
    <name evidence="4" type="ORF">UFOPK3861_00923</name>
</gene>
<dbReference type="InterPro" id="IPR016161">
    <property type="entry name" value="Ald_DH/histidinol_DH"/>
</dbReference>
<dbReference type="GO" id="GO:0009450">
    <property type="term" value="P:gamma-aminobutyric acid catabolic process"/>
    <property type="evidence" value="ECO:0007669"/>
    <property type="project" value="TreeGrafter"/>
</dbReference>
<accession>A0A6J7L851</accession>
<sequence>MRTQLYIDGQWVDGNGTLDVTDPSDGSVIAKVATAGDAQIEAALAAAHRAAPAWAKTAPRVRAEMLRKAFELMIHEADYLAELISKENGKALPDAKGEVAYAAEFFRWFSEEAVRIAGDFRMSPSGDKRILVTHQPVGLSLLITPWNFPAGMATRKIGPAIAAGCTMILKPAGETPLTALAIMDILDRAGVPKGVVNLILPTPTGPAIAKMLHDPRVKNLSFTGSTEVGRIILKEAADNVIRCSMELGGNAPFVVMDDANIDEAIKGLMLAKMRNGGAACTAANRIYVQRKVAAEFTQKFAEAMGSFVMGRGRDAGVQLGASVSIKERNKIAELVDNSVKSGAKVLTVGKTPDGPGAFYPATVLEVEKTAEILNHEVFGPVAPVVIFDTDAEAIELANSTDFGLISYVYSEDLKRAIQISEALESGMVAINRGMISDPAAPFGGVKQSGLGREGGFDGIHEFLETKYIGVEI</sequence>
<name>A0A6J7L851_9ZZZZ</name>
<keyword evidence="2" id="KW-0560">Oxidoreductase</keyword>
<dbReference type="Gene3D" id="3.40.605.10">
    <property type="entry name" value="Aldehyde Dehydrogenase, Chain A, domain 1"/>
    <property type="match status" value="1"/>
</dbReference>
<feature type="domain" description="Aldehyde dehydrogenase" evidence="3">
    <location>
        <begin position="11"/>
        <end position="468"/>
    </location>
</feature>